<evidence type="ECO:0000259" key="5">
    <source>
        <dbReference type="Pfam" id="PF21639"/>
    </source>
</evidence>
<reference evidence="7" key="1">
    <citation type="submission" date="2025-08" db="UniProtKB">
        <authorList>
            <consortium name="RefSeq"/>
        </authorList>
    </citation>
    <scope>IDENTIFICATION</scope>
    <source>
        <tissue evidence="7">Gonads</tissue>
    </source>
</reference>
<proteinExistence type="predicted"/>
<dbReference type="GO" id="GO:0005664">
    <property type="term" value="C:nuclear origin of replication recognition complex"/>
    <property type="evidence" value="ECO:0007669"/>
    <property type="project" value="TreeGrafter"/>
</dbReference>
<dbReference type="OrthoDB" id="365981at2759"/>
<protein>
    <submittedName>
        <fullName evidence="7">Origin recognition complex subunit 5-like</fullName>
    </submittedName>
</protein>
<dbReference type="Pfam" id="PF21639">
    <property type="entry name" value="ORC5_lid"/>
    <property type="match status" value="1"/>
</dbReference>
<dbReference type="GO" id="GO:0006270">
    <property type="term" value="P:DNA replication initiation"/>
    <property type="evidence" value="ECO:0007669"/>
    <property type="project" value="TreeGrafter"/>
</dbReference>
<dbReference type="Pfam" id="PF14630">
    <property type="entry name" value="ORC5_C"/>
    <property type="match status" value="1"/>
</dbReference>
<accession>A0A6J2YP62</accession>
<evidence type="ECO:0000256" key="2">
    <source>
        <dbReference type="ARBA" id="ARBA00022705"/>
    </source>
</evidence>
<keyword evidence="3" id="KW-0539">Nucleus</keyword>
<dbReference type="PANTHER" id="PTHR12705">
    <property type="entry name" value="ORIGIN RECOGNITION COMPLEX SUBUNIT 5"/>
    <property type="match status" value="1"/>
</dbReference>
<dbReference type="InterPro" id="IPR048866">
    <property type="entry name" value="ORC5_lid"/>
</dbReference>
<dbReference type="InterPro" id="IPR047088">
    <property type="entry name" value="ORC5_C"/>
</dbReference>
<dbReference type="InParanoid" id="A0A6J2YP62"/>
<comment type="subcellular location">
    <subcellularLocation>
        <location evidence="1">Nucleus</location>
    </subcellularLocation>
</comment>
<dbReference type="GeneID" id="115889263"/>
<evidence type="ECO:0000256" key="3">
    <source>
        <dbReference type="ARBA" id="ARBA00023242"/>
    </source>
</evidence>
<evidence type="ECO:0000313" key="7">
    <source>
        <dbReference type="RefSeq" id="XP_030765064.1"/>
    </source>
</evidence>
<evidence type="ECO:0000259" key="4">
    <source>
        <dbReference type="Pfam" id="PF14630"/>
    </source>
</evidence>
<feature type="domain" description="ORC5 lid" evidence="5">
    <location>
        <begin position="164"/>
        <end position="223"/>
    </location>
</feature>
<keyword evidence="2" id="KW-0235">DNA replication</keyword>
<evidence type="ECO:0000313" key="6">
    <source>
        <dbReference type="Proteomes" id="UP000504635"/>
    </source>
</evidence>
<sequence length="309" mass="36194">MAETLVNNCQQINNENSLAFIYECCHLHVEVGNFSDHSRTSISQLSVHFQMDYLRAATNLDILLSRSVIIMDKAEELRNMESNSLPGFLRLQELTGVSVSVIFLSEILFEKYYFRLNIVEPIKIHFPQYNKDELLEIISLDFNLVRELVSNNFNQLIKFGKDFFRNYLNVFLSVFYRACRDLSELRHTGRSNFIKYCEPIARNEISMKNSMALWKNISPILKSSLEVLYLRVSTDDSKRPLENLAENIELPFYSKYLLIAAYLASYSSVKDDKRLFMKYHGKKTKSQHDIKRKSKVSENRICTVWILTF</sequence>
<evidence type="ECO:0000256" key="1">
    <source>
        <dbReference type="ARBA" id="ARBA00004123"/>
    </source>
</evidence>
<dbReference type="RefSeq" id="XP_030765064.1">
    <property type="nucleotide sequence ID" value="XM_030909204.1"/>
</dbReference>
<dbReference type="PANTHER" id="PTHR12705:SF0">
    <property type="entry name" value="ORIGIN RECOGNITION COMPLEX SUBUNIT 5"/>
    <property type="match status" value="1"/>
</dbReference>
<dbReference type="FunCoup" id="A0A6J2YP62">
    <property type="interactions" value="2740"/>
</dbReference>
<dbReference type="AlphaFoldDB" id="A0A6J2YP62"/>
<gene>
    <name evidence="7" type="primary">LOC115889263</name>
</gene>
<dbReference type="InterPro" id="IPR020796">
    <property type="entry name" value="ORC5"/>
</dbReference>
<dbReference type="GO" id="GO:0003688">
    <property type="term" value="F:DNA replication origin binding"/>
    <property type="evidence" value="ECO:0007669"/>
    <property type="project" value="TreeGrafter"/>
</dbReference>
<dbReference type="Proteomes" id="UP000504635">
    <property type="component" value="Unplaced"/>
</dbReference>
<name>A0A6J2YP62_SITOR</name>
<dbReference type="KEGG" id="soy:115889263"/>
<keyword evidence="6" id="KW-1185">Reference proteome</keyword>
<feature type="domain" description="Origin recognition complex subunit 5 C-terminal" evidence="4">
    <location>
        <begin position="250"/>
        <end position="294"/>
    </location>
</feature>
<organism evidence="6 7">
    <name type="scientific">Sitophilus oryzae</name>
    <name type="common">Rice weevil</name>
    <name type="synonym">Curculio oryzae</name>
    <dbReference type="NCBI Taxonomy" id="7048"/>
    <lineage>
        <taxon>Eukaryota</taxon>
        <taxon>Metazoa</taxon>
        <taxon>Ecdysozoa</taxon>
        <taxon>Arthropoda</taxon>
        <taxon>Hexapoda</taxon>
        <taxon>Insecta</taxon>
        <taxon>Pterygota</taxon>
        <taxon>Neoptera</taxon>
        <taxon>Endopterygota</taxon>
        <taxon>Coleoptera</taxon>
        <taxon>Polyphaga</taxon>
        <taxon>Cucujiformia</taxon>
        <taxon>Curculionidae</taxon>
        <taxon>Dryophthorinae</taxon>
        <taxon>Sitophilus</taxon>
    </lineage>
</organism>